<dbReference type="Proteomes" id="UP001492380">
    <property type="component" value="Unassembled WGS sequence"/>
</dbReference>
<name>A0ABR1YHR5_9PEZI</name>
<protein>
    <submittedName>
        <fullName evidence="6">Uncharacterized protein</fullName>
    </submittedName>
</protein>
<organism evidence="6 7">
    <name type="scientific">Phyllosticta capitalensis</name>
    <dbReference type="NCBI Taxonomy" id="121624"/>
    <lineage>
        <taxon>Eukaryota</taxon>
        <taxon>Fungi</taxon>
        <taxon>Dikarya</taxon>
        <taxon>Ascomycota</taxon>
        <taxon>Pezizomycotina</taxon>
        <taxon>Dothideomycetes</taxon>
        <taxon>Dothideomycetes incertae sedis</taxon>
        <taxon>Botryosphaeriales</taxon>
        <taxon>Phyllostictaceae</taxon>
        <taxon>Phyllosticta</taxon>
    </lineage>
</organism>
<keyword evidence="4 5" id="KW-0472">Membrane</keyword>
<comment type="subcellular location">
    <subcellularLocation>
        <location evidence="1">Membrane</location>
        <topology evidence="1">Multi-pass membrane protein</topology>
    </subcellularLocation>
</comment>
<evidence type="ECO:0000313" key="7">
    <source>
        <dbReference type="Proteomes" id="UP001492380"/>
    </source>
</evidence>
<sequence>MFASFQEPGQGICKLDVPEVEKEFLELSQKDSNGFSGSRTVFHILNHVEHDTWWCFKIKVAEHDPNGGKSRISSRWLQPSFYIAWSTIDDITLILGIDVPSAVQEIVKNAFDNGSIGQDDPYGWHEFLIRTISELYDFSFWKMRDLVREQVEKNRSTDATKFEMLHEVARHVILSNETLDVAMRTISAVQRIHQGYSRSMYDTCSRSKNPKFRQRQSDIELGLSGLQDLFYAKLARCGALRDRIGNEINLAFNLCSQSEAFMTKTIAVITLVLLPGSLVAAIFGMNLLDFSSADGLIVSDKFWIFVVLTIGLTVVTFGTWLVFLRTMKKLTPLSEEIRSTKGRHLERQSTLLQRLNRSKSGILASRV</sequence>
<evidence type="ECO:0000256" key="5">
    <source>
        <dbReference type="SAM" id="Phobius"/>
    </source>
</evidence>
<evidence type="ECO:0000313" key="6">
    <source>
        <dbReference type="EMBL" id="KAK8229362.1"/>
    </source>
</evidence>
<feature type="transmembrane region" description="Helical" evidence="5">
    <location>
        <begin position="302"/>
        <end position="324"/>
    </location>
</feature>
<evidence type="ECO:0000256" key="2">
    <source>
        <dbReference type="ARBA" id="ARBA00022692"/>
    </source>
</evidence>
<keyword evidence="2 5" id="KW-0812">Transmembrane</keyword>
<evidence type="ECO:0000256" key="1">
    <source>
        <dbReference type="ARBA" id="ARBA00004141"/>
    </source>
</evidence>
<gene>
    <name evidence="6" type="ORF">HDK90DRAFT_355377</name>
</gene>
<dbReference type="Gene3D" id="1.20.58.340">
    <property type="entry name" value="Magnesium transport protein CorA, transmembrane region"/>
    <property type="match status" value="1"/>
</dbReference>
<comment type="caution">
    <text evidence="6">The sequence shown here is derived from an EMBL/GenBank/DDBJ whole genome shotgun (WGS) entry which is preliminary data.</text>
</comment>
<evidence type="ECO:0000256" key="3">
    <source>
        <dbReference type="ARBA" id="ARBA00022989"/>
    </source>
</evidence>
<reference evidence="6 7" key="1">
    <citation type="submission" date="2024-04" db="EMBL/GenBank/DDBJ databases">
        <title>Phyllosticta paracitricarpa is synonymous to the EU quarantine fungus P. citricarpa based on phylogenomic analyses.</title>
        <authorList>
            <consortium name="Lawrence Berkeley National Laboratory"/>
            <person name="Van Ingen-Buijs V.A."/>
            <person name="Van Westerhoven A.C."/>
            <person name="Haridas S."/>
            <person name="Skiadas P."/>
            <person name="Martin F."/>
            <person name="Groenewald J.Z."/>
            <person name="Crous P.W."/>
            <person name="Seidl M.F."/>
        </authorList>
    </citation>
    <scope>NUCLEOTIDE SEQUENCE [LARGE SCALE GENOMIC DNA]</scope>
    <source>
        <strain evidence="6 7">CBS 123374</strain>
    </source>
</reference>
<proteinExistence type="predicted"/>
<keyword evidence="3 5" id="KW-1133">Transmembrane helix</keyword>
<dbReference type="SUPFAM" id="SSF144083">
    <property type="entry name" value="Magnesium transport protein CorA, transmembrane region"/>
    <property type="match status" value="1"/>
</dbReference>
<accession>A0ABR1YHR5</accession>
<evidence type="ECO:0000256" key="4">
    <source>
        <dbReference type="ARBA" id="ARBA00023136"/>
    </source>
</evidence>
<dbReference type="EMBL" id="JBBWRZ010000009">
    <property type="protein sequence ID" value="KAK8229362.1"/>
    <property type="molecule type" value="Genomic_DNA"/>
</dbReference>
<feature type="transmembrane region" description="Helical" evidence="5">
    <location>
        <begin position="266"/>
        <end position="287"/>
    </location>
</feature>
<dbReference type="Pfam" id="PF01544">
    <property type="entry name" value="CorA"/>
    <property type="match status" value="1"/>
</dbReference>
<dbReference type="InterPro" id="IPR002523">
    <property type="entry name" value="MgTranspt_CorA/ZnTranspt_ZntB"/>
</dbReference>
<keyword evidence="7" id="KW-1185">Reference proteome</keyword>
<dbReference type="InterPro" id="IPR045863">
    <property type="entry name" value="CorA_TM1_TM2"/>
</dbReference>